<dbReference type="InterPro" id="IPR024919">
    <property type="entry name" value="EcfT"/>
</dbReference>
<comment type="similarity">
    <text evidence="2 9">Belongs to the energy-coupling factor EcfT family.</text>
</comment>
<comment type="subunit">
    <text evidence="9">Forms a stable energy-coupling factor (ECF) transporter complex composed of 2 membrane-embedded substrate-binding proteins (S component), 2 ATP-binding proteins (A component) and 2 transmembrane proteins (T component).</text>
</comment>
<protein>
    <recommendedName>
        <fullName evidence="3 9">Energy-coupling factor transporter transmembrane protein EcfT</fullName>
        <shortName evidence="9">ECF transporter T component EcfT</shortName>
    </recommendedName>
</protein>
<reference evidence="10" key="1">
    <citation type="submission" date="2022-12" db="EMBL/GenBank/DDBJ databases">
        <title>Description and comparative metabolic analysis of Aerococcus sp. nov., isolated from the feces of a pig.</title>
        <authorList>
            <person name="Chang Y.-H."/>
        </authorList>
    </citation>
    <scope>NUCLEOTIDE SEQUENCE</scope>
    <source>
        <strain evidence="10">YH-aer222</strain>
    </source>
</reference>
<keyword evidence="6 9" id="KW-0812">Transmembrane</keyword>
<dbReference type="Proteomes" id="UP001146670">
    <property type="component" value="Unassembled WGS sequence"/>
</dbReference>
<organism evidence="10 11">
    <name type="scientific">Aerococcus kribbianus</name>
    <dbReference type="NCBI Taxonomy" id="2999064"/>
    <lineage>
        <taxon>Bacteria</taxon>
        <taxon>Bacillati</taxon>
        <taxon>Bacillota</taxon>
        <taxon>Bacilli</taxon>
        <taxon>Lactobacillales</taxon>
        <taxon>Aerococcaceae</taxon>
        <taxon>Aerococcus</taxon>
    </lineage>
</organism>
<dbReference type="PANTHER" id="PTHR34857:SF2">
    <property type="entry name" value="SLL0384 PROTEIN"/>
    <property type="match status" value="1"/>
</dbReference>
<dbReference type="GO" id="GO:0022857">
    <property type="term" value="F:transmembrane transporter activity"/>
    <property type="evidence" value="ECO:0007669"/>
    <property type="project" value="UniProtKB-UniRule"/>
</dbReference>
<evidence type="ECO:0000256" key="1">
    <source>
        <dbReference type="ARBA" id="ARBA00004651"/>
    </source>
</evidence>
<keyword evidence="11" id="KW-1185">Reference proteome</keyword>
<evidence type="ECO:0000256" key="5">
    <source>
        <dbReference type="ARBA" id="ARBA00022475"/>
    </source>
</evidence>
<proteinExistence type="inferred from homology"/>
<evidence type="ECO:0000256" key="7">
    <source>
        <dbReference type="ARBA" id="ARBA00022989"/>
    </source>
</evidence>
<keyword evidence="4 9" id="KW-0813">Transport</keyword>
<sequence>MKDNLIIGRYIPGNSLIHRLDPRLKLVAMIVFMVLIFMANSWPAYLLLTVTILALILMTGISLGVFIRGLKPMLILIVFTVLLQVLFTHQGTVLWEWGWLKLTTGGIYNAIMILLRFVLIIFISTIVTLTTQPLALTDALESLFSPLRQFLPIHEIALMLSIALRFVPTLMEETDKIMDAQRARGVDFSEGNLVKRLQAIVPILIPLFISAFNRAYDLATAMEARGYKGSEGRTKYRQLHWQSIDTVAAVMLIILSIALIGLTIIV</sequence>
<evidence type="ECO:0000256" key="2">
    <source>
        <dbReference type="ARBA" id="ARBA00005660"/>
    </source>
</evidence>
<feature type="transmembrane region" description="Helical" evidence="9">
    <location>
        <begin position="20"/>
        <end position="39"/>
    </location>
</feature>
<keyword evidence="7 9" id="KW-1133">Transmembrane helix</keyword>
<dbReference type="RefSeq" id="WP_268752702.1">
    <property type="nucleotide sequence ID" value="NZ_JAPRFQ010000004.1"/>
</dbReference>
<feature type="transmembrane region" description="Helical" evidence="9">
    <location>
        <begin position="74"/>
        <end position="95"/>
    </location>
</feature>
<evidence type="ECO:0000313" key="10">
    <source>
        <dbReference type="EMBL" id="MCZ0726346.1"/>
    </source>
</evidence>
<feature type="transmembrane region" description="Helical" evidence="9">
    <location>
        <begin position="243"/>
        <end position="265"/>
    </location>
</feature>
<dbReference type="EMBL" id="JAPRFR010000004">
    <property type="protein sequence ID" value="MCZ0726346.1"/>
    <property type="molecule type" value="Genomic_DNA"/>
</dbReference>
<dbReference type="InterPro" id="IPR051611">
    <property type="entry name" value="ECF_transporter_component"/>
</dbReference>
<dbReference type="GO" id="GO:0005886">
    <property type="term" value="C:plasma membrane"/>
    <property type="evidence" value="ECO:0007669"/>
    <property type="project" value="UniProtKB-SubCell"/>
</dbReference>
<dbReference type="HAMAP" id="MF_01461">
    <property type="entry name" value="EcfT"/>
    <property type="match status" value="1"/>
</dbReference>
<dbReference type="Pfam" id="PF02361">
    <property type="entry name" value="CbiQ"/>
    <property type="match status" value="1"/>
</dbReference>
<feature type="transmembrane region" description="Helical" evidence="9">
    <location>
        <begin position="107"/>
        <end position="129"/>
    </location>
</feature>
<accession>A0A9X3FQC4</accession>
<keyword evidence="5 9" id="KW-1003">Cell membrane</keyword>
<dbReference type="AlphaFoldDB" id="A0A9X3FQC4"/>
<dbReference type="CDD" id="cd16914">
    <property type="entry name" value="EcfT"/>
    <property type="match status" value="1"/>
</dbReference>
<comment type="subcellular location">
    <subcellularLocation>
        <location evidence="1 9">Cell membrane</location>
        <topology evidence="1 9">Multi-pass membrane protein</topology>
    </subcellularLocation>
</comment>
<keyword evidence="8 9" id="KW-0472">Membrane</keyword>
<evidence type="ECO:0000256" key="9">
    <source>
        <dbReference type="HAMAP-Rule" id="MF_01461"/>
    </source>
</evidence>
<gene>
    <name evidence="9" type="primary">ecfT</name>
    <name evidence="10" type="ORF">OW157_07240</name>
</gene>
<dbReference type="PANTHER" id="PTHR34857">
    <property type="entry name" value="SLL0384 PROTEIN"/>
    <property type="match status" value="1"/>
</dbReference>
<evidence type="ECO:0000313" key="11">
    <source>
        <dbReference type="Proteomes" id="UP001146670"/>
    </source>
</evidence>
<feature type="transmembrane region" description="Helical" evidence="9">
    <location>
        <begin position="45"/>
        <end position="67"/>
    </location>
</feature>
<name>A0A9X3FQC4_9LACT</name>
<evidence type="ECO:0000256" key="8">
    <source>
        <dbReference type="ARBA" id="ARBA00023136"/>
    </source>
</evidence>
<evidence type="ECO:0000256" key="4">
    <source>
        <dbReference type="ARBA" id="ARBA00022448"/>
    </source>
</evidence>
<comment type="function">
    <text evidence="9">Transmembrane (T) component of an energy-coupling factor (ECF) ABC-transporter complex. Unlike classic ABC transporters this ECF transporter provides the energy necessary to transport a number of different substrates.</text>
</comment>
<evidence type="ECO:0000256" key="3">
    <source>
        <dbReference type="ARBA" id="ARBA00014042"/>
    </source>
</evidence>
<dbReference type="InterPro" id="IPR003339">
    <property type="entry name" value="ABC/ECF_trnsptr_transmembrane"/>
</dbReference>
<evidence type="ECO:0000256" key="6">
    <source>
        <dbReference type="ARBA" id="ARBA00022692"/>
    </source>
</evidence>
<comment type="caution">
    <text evidence="10">The sequence shown here is derived from an EMBL/GenBank/DDBJ whole genome shotgun (WGS) entry which is preliminary data.</text>
</comment>